<dbReference type="EMBL" id="JBJKBG010000011">
    <property type="protein sequence ID" value="KAL3714962.1"/>
    <property type="molecule type" value="Genomic_DNA"/>
</dbReference>
<dbReference type="Proteomes" id="UP001634007">
    <property type="component" value="Unassembled WGS sequence"/>
</dbReference>
<gene>
    <name evidence="2" type="ORF">ACJRO7_006811</name>
</gene>
<sequence length="375" mass="42271">MADGEGETEAGAVLHGDVLALTLSYVPLVDLVSASRVSRSWRDAVFFCLRHLRWRRPWLLIYCQSIPPPHTVSVRAYDPRSRVWMDLEEGPYGLSAILRAWPLLLLSSHSALLYRRRLSFSSDPLHLTWHHASSPSVDRSYPVAAFVGSRLVVAGGTYENDSPPVEVYNTRTRTWSAYYSMPASLASLRVPTASFWHSVATDGQRMYIMQTLTGATHTFDPDTGAWLQPYDLRPDRDVFYSLMGFAGDRLVVGVKVWGSMGVGADRADELEEICAIPRSCWKNCKTCKTTFTMFRTWACAPDFLYLHSQSSPHLVFWCGREDNSGAWRWGTTRDPRGRNFRNWVVYTCAEVGMGELREAAVTGHGRFVVTTAEGR</sequence>
<dbReference type="InterPro" id="IPR036047">
    <property type="entry name" value="F-box-like_dom_sf"/>
</dbReference>
<dbReference type="Pfam" id="PF01344">
    <property type="entry name" value="Kelch_1"/>
    <property type="match status" value="1"/>
</dbReference>
<dbReference type="Gene3D" id="1.20.1280.50">
    <property type="match status" value="1"/>
</dbReference>
<dbReference type="InterPro" id="IPR050354">
    <property type="entry name" value="F-box/kelch-repeat_ARATH"/>
</dbReference>
<dbReference type="SUPFAM" id="SSF81383">
    <property type="entry name" value="F-box domain"/>
    <property type="match status" value="1"/>
</dbReference>
<protein>
    <recommendedName>
        <fullName evidence="1">F-box domain-containing protein</fullName>
    </recommendedName>
</protein>
<dbReference type="AlphaFoldDB" id="A0ABD3IMK2"/>
<evidence type="ECO:0000259" key="1">
    <source>
        <dbReference type="Pfam" id="PF00646"/>
    </source>
</evidence>
<dbReference type="PANTHER" id="PTHR24414:SF44">
    <property type="entry name" value="F-BOX DOMAIN-CONTAINING PROTEIN"/>
    <property type="match status" value="1"/>
</dbReference>
<accession>A0ABD3IMK2</accession>
<feature type="domain" description="F-box" evidence="1">
    <location>
        <begin position="17"/>
        <end position="45"/>
    </location>
</feature>
<evidence type="ECO:0000313" key="2">
    <source>
        <dbReference type="EMBL" id="KAL3714962.1"/>
    </source>
</evidence>
<organism evidence="2 3">
    <name type="scientific">Eucalyptus globulus</name>
    <name type="common">Tasmanian blue gum</name>
    <dbReference type="NCBI Taxonomy" id="34317"/>
    <lineage>
        <taxon>Eukaryota</taxon>
        <taxon>Viridiplantae</taxon>
        <taxon>Streptophyta</taxon>
        <taxon>Embryophyta</taxon>
        <taxon>Tracheophyta</taxon>
        <taxon>Spermatophyta</taxon>
        <taxon>Magnoliopsida</taxon>
        <taxon>eudicotyledons</taxon>
        <taxon>Gunneridae</taxon>
        <taxon>Pentapetalae</taxon>
        <taxon>rosids</taxon>
        <taxon>malvids</taxon>
        <taxon>Myrtales</taxon>
        <taxon>Myrtaceae</taxon>
        <taxon>Myrtoideae</taxon>
        <taxon>Eucalypteae</taxon>
        <taxon>Eucalyptus</taxon>
    </lineage>
</organism>
<dbReference type="Gene3D" id="2.120.10.80">
    <property type="entry name" value="Kelch-type beta propeller"/>
    <property type="match status" value="1"/>
</dbReference>
<keyword evidence="3" id="KW-1185">Reference proteome</keyword>
<dbReference type="InterPro" id="IPR001810">
    <property type="entry name" value="F-box_dom"/>
</dbReference>
<proteinExistence type="predicted"/>
<comment type="caution">
    <text evidence="2">The sequence shown here is derived from an EMBL/GenBank/DDBJ whole genome shotgun (WGS) entry which is preliminary data.</text>
</comment>
<evidence type="ECO:0000313" key="3">
    <source>
        <dbReference type="Proteomes" id="UP001634007"/>
    </source>
</evidence>
<dbReference type="InterPro" id="IPR015915">
    <property type="entry name" value="Kelch-typ_b-propeller"/>
</dbReference>
<name>A0ABD3IMK2_EUCGL</name>
<dbReference type="Pfam" id="PF00646">
    <property type="entry name" value="F-box"/>
    <property type="match status" value="1"/>
</dbReference>
<dbReference type="InterPro" id="IPR006652">
    <property type="entry name" value="Kelch_1"/>
</dbReference>
<dbReference type="CDD" id="cd09917">
    <property type="entry name" value="F-box_SF"/>
    <property type="match status" value="1"/>
</dbReference>
<reference evidence="2 3" key="1">
    <citation type="submission" date="2024-11" db="EMBL/GenBank/DDBJ databases">
        <title>Chromosome-level genome assembly of Eucalyptus globulus Labill. provides insights into its genome evolution.</title>
        <authorList>
            <person name="Li X."/>
        </authorList>
    </citation>
    <scope>NUCLEOTIDE SEQUENCE [LARGE SCALE GENOMIC DNA]</scope>
    <source>
        <strain evidence="2">CL2024</strain>
        <tissue evidence="2">Fresh tender leaves</tissue>
    </source>
</reference>
<dbReference type="SUPFAM" id="SSF117281">
    <property type="entry name" value="Kelch motif"/>
    <property type="match status" value="1"/>
</dbReference>
<dbReference type="PANTHER" id="PTHR24414">
    <property type="entry name" value="F-BOX/KELCH-REPEAT PROTEIN SKIP4"/>
    <property type="match status" value="1"/>
</dbReference>